<proteinExistence type="predicted"/>
<dbReference type="Proteomes" id="UP000799778">
    <property type="component" value="Unassembled WGS sequence"/>
</dbReference>
<dbReference type="OrthoDB" id="4755094at2759"/>
<evidence type="ECO:0000313" key="4">
    <source>
        <dbReference type="Proteomes" id="UP000799778"/>
    </source>
</evidence>
<name>A0A6A5XHX2_9PLEO</name>
<gene>
    <name evidence="3" type="ORF">BU24DRAFT_485218</name>
</gene>
<keyword evidence="4" id="KW-1185">Reference proteome</keyword>
<dbReference type="AlphaFoldDB" id="A0A6A5XHX2"/>
<evidence type="ECO:0000256" key="1">
    <source>
        <dbReference type="SAM" id="Coils"/>
    </source>
</evidence>
<keyword evidence="1" id="KW-0175">Coiled coil</keyword>
<dbReference type="EMBL" id="ML978073">
    <property type="protein sequence ID" value="KAF2011914.1"/>
    <property type="molecule type" value="Genomic_DNA"/>
</dbReference>
<evidence type="ECO:0000256" key="2">
    <source>
        <dbReference type="SAM" id="MobiDB-lite"/>
    </source>
</evidence>
<organism evidence="3 4">
    <name type="scientific">Aaosphaeria arxii CBS 175.79</name>
    <dbReference type="NCBI Taxonomy" id="1450172"/>
    <lineage>
        <taxon>Eukaryota</taxon>
        <taxon>Fungi</taxon>
        <taxon>Dikarya</taxon>
        <taxon>Ascomycota</taxon>
        <taxon>Pezizomycotina</taxon>
        <taxon>Dothideomycetes</taxon>
        <taxon>Pleosporomycetidae</taxon>
        <taxon>Pleosporales</taxon>
        <taxon>Pleosporales incertae sedis</taxon>
        <taxon>Aaosphaeria</taxon>
    </lineage>
</organism>
<reference evidence="3" key="1">
    <citation type="journal article" date="2020" name="Stud. Mycol.">
        <title>101 Dothideomycetes genomes: a test case for predicting lifestyles and emergence of pathogens.</title>
        <authorList>
            <person name="Haridas S."/>
            <person name="Albert R."/>
            <person name="Binder M."/>
            <person name="Bloem J."/>
            <person name="Labutti K."/>
            <person name="Salamov A."/>
            <person name="Andreopoulos B."/>
            <person name="Baker S."/>
            <person name="Barry K."/>
            <person name="Bills G."/>
            <person name="Bluhm B."/>
            <person name="Cannon C."/>
            <person name="Castanera R."/>
            <person name="Culley D."/>
            <person name="Daum C."/>
            <person name="Ezra D."/>
            <person name="Gonzalez J."/>
            <person name="Henrissat B."/>
            <person name="Kuo A."/>
            <person name="Liang C."/>
            <person name="Lipzen A."/>
            <person name="Lutzoni F."/>
            <person name="Magnuson J."/>
            <person name="Mondo S."/>
            <person name="Nolan M."/>
            <person name="Ohm R."/>
            <person name="Pangilinan J."/>
            <person name="Park H.-J."/>
            <person name="Ramirez L."/>
            <person name="Alfaro M."/>
            <person name="Sun H."/>
            <person name="Tritt A."/>
            <person name="Yoshinaga Y."/>
            <person name="Zwiers L.-H."/>
            <person name="Turgeon B."/>
            <person name="Goodwin S."/>
            <person name="Spatafora J."/>
            <person name="Crous P."/>
            <person name="Grigoriev I."/>
        </authorList>
    </citation>
    <scope>NUCLEOTIDE SEQUENCE</scope>
    <source>
        <strain evidence="3">CBS 175.79</strain>
    </source>
</reference>
<accession>A0A6A5XHX2</accession>
<sequence>MAHQGDGTRGYGDKYDLLKELEALQKERDKLQMQLADREKEYFDMDDILDERQRELEFQEKKTARVERQLQACQAELQQHQGDASRIQTELAEAKKKATEKQRAEQKALKQLDDARNHIFRLQPRRTDITESEAQELFSDLFNSIHRWVTNRLETVLDELDENRLRSRPYAREPAKRFVDLVSRRGMQHMNASNNDEWIVISVIFQFLYREFFHPSFYIPLRGEDKQGNIIATIDRIESSMSHVPRDTDAPHCRDWRVEALTALTHEKGFTERREAYDRSKTEELLGIISPLVVKPSKDIQEIRTSIGRNIIRPALDLAHRLQLATTHFYFAWTSFNDDLRSGAVTSTDVNLSPYTCVDLLQGGKVVKAPTSSQSQVPGVTYLFDISPGLYSRIPEGEGFSNSSAVYASRIAVVAGRIGAVIPVPQGPTLLRWIEGESRREPIPVKNTGGEVQQQQQQQPKRKFGEKFKNTLRHGTS</sequence>
<dbReference type="RefSeq" id="XP_033380253.1">
    <property type="nucleotide sequence ID" value="XM_033533380.1"/>
</dbReference>
<feature type="coiled-coil region" evidence="1">
    <location>
        <begin position="14"/>
        <end position="115"/>
    </location>
</feature>
<feature type="region of interest" description="Disordered" evidence="2">
    <location>
        <begin position="441"/>
        <end position="477"/>
    </location>
</feature>
<protein>
    <submittedName>
        <fullName evidence="3">Uncharacterized protein</fullName>
    </submittedName>
</protein>
<evidence type="ECO:0000313" key="3">
    <source>
        <dbReference type="EMBL" id="KAF2011914.1"/>
    </source>
</evidence>
<dbReference type="GeneID" id="54290777"/>